<dbReference type="Proteomes" id="UP000824120">
    <property type="component" value="Chromosome 12"/>
</dbReference>
<sequence length="106" mass="12240">MNIILCVKYVGPSGIFAQIKGPTLNRMKCEFQDYQHTFSTVRDYNFLVMSSGSLTFSMIQEILAHLMQEKETVDRDAIKGFQREVCDRPLEFCSSENNDNCSRRCI</sequence>
<evidence type="ECO:0000313" key="1">
    <source>
        <dbReference type="EMBL" id="KAG5569855.1"/>
    </source>
</evidence>
<proteinExistence type="predicted"/>
<dbReference type="AlphaFoldDB" id="A0A9J5W392"/>
<accession>A0A9J5W392</accession>
<evidence type="ECO:0000313" key="2">
    <source>
        <dbReference type="Proteomes" id="UP000824120"/>
    </source>
</evidence>
<dbReference type="OrthoDB" id="1324138at2759"/>
<gene>
    <name evidence="1" type="ORF">H5410_059621</name>
</gene>
<organism evidence="1 2">
    <name type="scientific">Solanum commersonii</name>
    <name type="common">Commerson's wild potato</name>
    <name type="synonym">Commerson's nightshade</name>
    <dbReference type="NCBI Taxonomy" id="4109"/>
    <lineage>
        <taxon>Eukaryota</taxon>
        <taxon>Viridiplantae</taxon>
        <taxon>Streptophyta</taxon>
        <taxon>Embryophyta</taxon>
        <taxon>Tracheophyta</taxon>
        <taxon>Spermatophyta</taxon>
        <taxon>Magnoliopsida</taxon>
        <taxon>eudicotyledons</taxon>
        <taxon>Gunneridae</taxon>
        <taxon>Pentapetalae</taxon>
        <taxon>asterids</taxon>
        <taxon>lamiids</taxon>
        <taxon>Solanales</taxon>
        <taxon>Solanaceae</taxon>
        <taxon>Solanoideae</taxon>
        <taxon>Solaneae</taxon>
        <taxon>Solanum</taxon>
    </lineage>
</organism>
<name>A0A9J5W392_SOLCO</name>
<comment type="caution">
    <text evidence="1">The sequence shown here is derived from an EMBL/GenBank/DDBJ whole genome shotgun (WGS) entry which is preliminary data.</text>
</comment>
<protein>
    <submittedName>
        <fullName evidence="1">Uncharacterized protein</fullName>
    </submittedName>
</protein>
<dbReference type="EMBL" id="JACXVP010000012">
    <property type="protein sequence ID" value="KAG5569855.1"/>
    <property type="molecule type" value="Genomic_DNA"/>
</dbReference>
<reference evidence="1 2" key="1">
    <citation type="submission" date="2020-09" db="EMBL/GenBank/DDBJ databases">
        <title>De no assembly of potato wild relative species, Solanum commersonii.</title>
        <authorList>
            <person name="Cho K."/>
        </authorList>
    </citation>
    <scope>NUCLEOTIDE SEQUENCE [LARGE SCALE GENOMIC DNA]</scope>
    <source>
        <strain evidence="1">LZ3.2</strain>
        <tissue evidence="1">Leaf</tissue>
    </source>
</reference>
<keyword evidence="2" id="KW-1185">Reference proteome</keyword>